<dbReference type="EMBL" id="JALLAZ020000722">
    <property type="protein sequence ID" value="KAL3788544.1"/>
    <property type="molecule type" value="Genomic_DNA"/>
</dbReference>
<organism evidence="4 5">
    <name type="scientific">Stephanodiscus triporus</name>
    <dbReference type="NCBI Taxonomy" id="2934178"/>
    <lineage>
        <taxon>Eukaryota</taxon>
        <taxon>Sar</taxon>
        <taxon>Stramenopiles</taxon>
        <taxon>Ochrophyta</taxon>
        <taxon>Bacillariophyta</taxon>
        <taxon>Coscinodiscophyceae</taxon>
        <taxon>Thalassiosirophycidae</taxon>
        <taxon>Stephanodiscales</taxon>
        <taxon>Stephanodiscaceae</taxon>
        <taxon>Stephanodiscus</taxon>
    </lineage>
</organism>
<evidence type="ECO:0000259" key="3">
    <source>
        <dbReference type="Pfam" id="PF00849"/>
    </source>
</evidence>
<evidence type="ECO:0000256" key="1">
    <source>
        <dbReference type="ARBA" id="ARBA00010876"/>
    </source>
</evidence>
<evidence type="ECO:0000313" key="4">
    <source>
        <dbReference type="EMBL" id="KAL3788544.1"/>
    </source>
</evidence>
<comment type="similarity">
    <text evidence="1">Belongs to the pseudouridine synthase RluA family.</text>
</comment>
<accession>A0ABD3PKH2</accession>
<dbReference type="InterPro" id="IPR020103">
    <property type="entry name" value="PsdUridine_synth_cat_dom_sf"/>
</dbReference>
<dbReference type="AlphaFoldDB" id="A0ABD3PKH2"/>
<evidence type="ECO:0000256" key="2">
    <source>
        <dbReference type="SAM" id="MobiDB-lite"/>
    </source>
</evidence>
<dbReference type="InterPro" id="IPR006145">
    <property type="entry name" value="PsdUridine_synth_RsuA/RluA"/>
</dbReference>
<name>A0ABD3PKH2_9STRA</name>
<dbReference type="SUPFAM" id="SSF55120">
    <property type="entry name" value="Pseudouridine synthase"/>
    <property type="match status" value="1"/>
</dbReference>
<gene>
    <name evidence="4" type="ORF">ACHAW5_009390</name>
</gene>
<dbReference type="Gene3D" id="3.30.2350.10">
    <property type="entry name" value="Pseudouridine synthase"/>
    <property type="match status" value="2"/>
</dbReference>
<evidence type="ECO:0000313" key="5">
    <source>
        <dbReference type="Proteomes" id="UP001530315"/>
    </source>
</evidence>
<dbReference type="PANTHER" id="PTHR21600:SF87">
    <property type="entry name" value="RNA PSEUDOURIDYLATE SYNTHASE DOMAIN-CONTAINING PROTEIN 1"/>
    <property type="match status" value="1"/>
</dbReference>
<keyword evidence="5" id="KW-1185">Reference proteome</keyword>
<proteinExistence type="inferred from homology"/>
<reference evidence="4 5" key="1">
    <citation type="submission" date="2024-10" db="EMBL/GenBank/DDBJ databases">
        <title>Updated reference genomes for cyclostephanoid diatoms.</title>
        <authorList>
            <person name="Roberts W.R."/>
            <person name="Alverson A.J."/>
        </authorList>
    </citation>
    <scope>NUCLEOTIDE SEQUENCE [LARGE SCALE GENOMIC DNA]</scope>
    <source>
        <strain evidence="4 5">AJA276-08</strain>
    </source>
</reference>
<dbReference type="PANTHER" id="PTHR21600">
    <property type="entry name" value="MITOCHONDRIAL RNA PSEUDOURIDINE SYNTHASE"/>
    <property type="match status" value="1"/>
</dbReference>
<dbReference type="Pfam" id="PF00849">
    <property type="entry name" value="PseudoU_synth_2"/>
    <property type="match status" value="1"/>
</dbReference>
<sequence>MMRSRNVIVKAATVLTMSSIEAARASSNMSRTLLLGAKHAASFSHNSRGCYIDSRHIAVCRFSIPLHERGRFIHSSGTRRSRQPESIPSIQSDDEESLSIMQLSDLSVMMKESYRSSETDGVQAALKSNNILDIFSAKLDAKEVASRLIGAAVEAAGRDRGVLAAIINSVMASCCGDEDGDVTDENPSSAVHPEISLAMLDLVDEMHSTDPSAMVTPDIVSLSLAYYALNPTSSRVRHHGIVKYALQSNILLERARRMAKKAAGSQRRRALASERRKGGNSADDGVDATRTEARLQSLCGPDIRVLYETPDVIVVSKPSGMVCYHSKSTGSGAKRTDISLVEALVDCSVPLSTLNPSARGIVHRLDRGTSGSIVLAKTDEIHLRLIALFFLHGRPARSSYRVTKVFGNEISSPDALLLEVSTLTGRKHQVRVHCASLGHPIFLDPMYASYPTLEGSSKGAEKGQKKRRGSSMVKTDAVDSALPKAVIDTIGKFNNQRERFFLHAASLTIKEVGITVNAPLPQWWVDTIEQLN</sequence>
<feature type="region of interest" description="Disordered" evidence="2">
    <location>
        <begin position="75"/>
        <end position="94"/>
    </location>
</feature>
<feature type="region of interest" description="Disordered" evidence="2">
    <location>
        <begin position="261"/>
        <end position="287"/>
    </location>
</feature>
<feature type="domain" description="Pseudouridine synthase RsuA/RluA-like" evidence="3">
    <location>
        <begin position="311"/>
        <end position="402"/>
    </location>
</feature>
<comment type="caution">
    <text evidence="4">The sequence shown here is derived from an EMBL/GenBank/DDBJ whole genome shotgun (WGS) entry which is preliminary data.</text>
</comment>
<dbReference type="CDD" id="cd02869">
    <property type="entry name" value="PseudoU_synth_RluA_like"/>
    <property type="match status" value="1"/>
</dbReference>
<dbReference type="InterPro" id="IPR050188">
    <property type="entry name" value="RluA_PseudoU_synthase"/>
</dbReference>
<protein>
    <recommendedName>
        <fullName evidence="3">Pseudouridine synthase RsuA/RluA-like domain-containing protein</fullName>
    </recommendedName>
</protein>
<dbReference type="Proteomes" id="UP001530315">
    <property type="component" value="Unassembled WGS sequence"/>
</dbReference>
<feature type="region of interest" description="Disordered" evidence="2">
    <location>
        <begin position="454"/>
        <end position="475"/>
    </location>
</feature>